<dbReference type="Proteomes" id="UP000277570">
    <property type="component" value="Unassembled WGS sequence"/>
</dbReference>
<keyword evidence="2" id="KW-1185">Reference proteome</keyword>
<dbReference type="RefSeq" id="WP_125148221.1">
    <property type="nucleotide sequence ID" value="NZ_UYIN01000004.1"/>
</dbReference>
<organism evidence="1 2">
    <name type="scientific">Clostridium carnis</name>
    <dbReference type="NCBI Taxonomy" id="1530"/>
    <lineage>
        <taxon>Bacteria</taxon>
        <taxon>Bacillati</taxon>
        <taxon>Bacillota</taxon>
        <taxon>Clostridia</taxon>
        <taxon>Eubacteriales</taxon>
        <taxon>Clostridiaceae</taxon>
        <taxon>Clostridium</taxon>
    </lineage>
</organism>
<sequence length="74" mass="8169">MFKIQDSISDLSKNLINQKPDTSTVSILADKLVDTTMKSKTPETAVMELISNMCSNPSQLENLINLSKKIPTSK</sequence>
<gene>
    <name evidence="1" type="ORF">NCTC10913_01475</name>
</gene>
<name>A0ABY6SRI2_9CLOT</name>
<reference evidence="1 2" key="1">
    <citation type="submission" date="2018-11" db="EMBL/GenBank/DDBJ databases">
        <authorList>
            <consortium name="Pathogen Informatics"/>
        </authorList>
    </citation>
    <scope>NUCLEOTIDE SEQUENCE [LARGE SCALE GENOMIC DNA]</scope>
    <source>
        <strain evidence="1 2">NCTC10913</strain>
    </source>
</reference>
<evidence type="ECO:0000313" key="2">
    <source>
        <dbReference type="Proteomes" id="UP000277570"/>
    </source>
</evidence>
<comment type="caution">
    <text evidence="1">The sequence shown here is derived from an EMBL/GenBank/DDBJ whole genome shotgun (WGS) entry which is preliminary data.</text>
</comment>
<proteinExistence type="predicted"/>
<dbReference type="EMBL" id="UYIN01000004">
    <property type="protein sequence ID" value="VDG71115.1"/>
    <property type="molecule type" value="Genomic_DNA"/>
</dbReference>
<evidence type="ECO:0000313" key="1">
    <source>
        <dbReference type="EMBL" id="VDG71115.1"/>
    </source>
</evidence>
<protein>
    <submittedName>
        <fullName evidence="1">Nucleoside 2-deoxyribosyltransferase</fullName>
    </submittedName>
</protein>
<accession>A0ABY6SRI2</accession>